<dbReference type="InterPro" id="IPR002921">
    <property type="entry name" value="Fungal_lipase-type"/>
</dbReference>
<dbReference type="InterPro" id="IPR044819">
    <property type="entry name" value="OBL-like"/>
</dbReference>
<dbReference type="InParanoid" id="A0A059AZQ5"/>
<dbReference type="EMBL" id="KK198760">
    <property type="protein sequence ID" value="KCW59353.1"/>
    <property type="molecule type" value="Genomic_DNA"/>
</dbReference>
<dbReference type="SUPFAM" id="SSF53474">
    <property type="entry name" value="alpha/beta-Hydrolases"/>
    <property type="match status" value="1"/>
</dbReference>
<dbReference type="InterPro" id="IPR029058">
    <property type="entry name" value="AB_hydrolase_fold"/>
</dbReference>
<sequence length="487" mass="55921">MASDKSFSSSHMLLSPEKAGVLDIFRILIHSDVHKREFVDSSEEGDESFERRQIMFVSTLVQKLLLLVAKPMAWSGSAIEFWLNLVSSNRSFGRLLVNCFRGRVVMPHKESGSFISFIGNLDKRVELDNRIRPGDAEYHASLSMMASKASYVTPTSYENEAYLRTTVTHHWQMEFLGFYNFWNGTDVYRHHCRHTLYAKILVARCLIRPSFADYQGKASTQAFMLRDRDTIVVAFRGTEFFDADAWCSDIDLSWYELPGVGKIHEPGLAERARPASKTPAPLAYYAIRERLRALLGENDKAKYVVTGHSLGGALAILFPAILAMHGEKWLMERLEGVYTFGQPRVGDEKFGEFMGMVLKEHQIEYFRFVYGNDIVPRLPYDDSAFMFKHFGRCCYFDSKYQGKIVWEEPNENYFSPRQAIPMMMNAWYELLRSFMIAHEKGPDYREGSLLRILRVIGLLIPGIPAHAPQDYVNSTRLGASQLFLHQQ</sequence>
<dbReference type="GO" id="GO:0004806">
    <property type="term" value="F:triacylglycerol lipase activity"/>
    <property type="evidence" value="ECO:0007669"/>
    <property type="project" value="InterPro"/>
</dbReference>
<proteinExistence type="predicted"/>
<dbReference type="GO" id="GO:0006629">
    <property type="term" value="P:lipid metabolic process"/>
    <property type="evidence" value="ECO:0007669"/>
    <property type="project" value="InterPro"/>
</dbReference>
<dbReference type="FunCoup" id="A0A059AZQ5">
    <property type="interactions" value="88"/>
</dbReference>
<keyword evidence="1" id="KW-0378">Hydrolase</keyword>
<dbReference type="CDD" id="cd00519">
    <property type="entry name" value="Lipase_3"/>
    <property type="match status" value="1"/>
</dbReference>
<dbReference type="PANTHER" id="PTHR46086">
    <property type="entry name" value="ALPHA/BETA-HYDROLASES SUPERFAMILY PROTEIN"/>
    <property type="match status" value="1"/>
</dbReference>
<evidence type="ECO:0000256" key="1">
    <source>
        <dbReference type="ARBA" id="ARBA00022801"/>
    </source>
</evidence>
<dbReference type="STRING" id="71139.A0A059AZQ5"/>
<gene>
    <name evidence="3" type="ORF">EUGRSUZ_H02046</name>
</gene>
<dbReference type="Gramene" id="KCW59353">
    <property type="protein sequence ID" value="KCW59353"/>
    <property type="gene ID" value="EUGRSUZ_H02046"/>
</dbReference>
<dbReference type="PANTHER" id="PTHR46086:SF17">
    <property type="entry name" value="ALPHA_BETA-HYDROLASES SUPERFAMILY PROTEIN"/>
    <property type="match status" value="1"/>
</dbReference>
<reference evidence="3" key="1">
    <citation type="submission" date="2013-07" db="EMBL/GenBank/DDBJ databases">
        <title>The genome of Eucalyptus grandis.</title>
        <authorList>
            <person name="Schmutz J."/>
            <person name="Hayes R."/>
            <person name="Myburg A."/>
            <person name="Tuskan G."/>
            <person name="Grattapaglia D."/>
            <person name="Rokhsar D.S."/>
        </authorList>
    </citation>
    <scope>NUCLEOTIDE SEQUENCE</scope>
    <source>
        <tissue evidence="3">Leaf extractions</tissue>
    </source>
</reference>
<feature type="domain" description="Fungal lipase-type" evidence="2">
    <location>
        <begin position="232"/>
        <end position="381"/>
    </location>
</feature>
<dbReference type="OMA" id="WEEPNEN"/>
<evidence type="ECO:0000313" key="3">
    <source>
        <dbReference type="EMBL" id="KCW59353.1"/>
    </source>
</evidence>
<dbReference type="Gene3D" id="3.40.50.1820">
    <property type="entry name" value="alpha/beta hydrolase"/>
    <property type="match status" value="1"/>
</dbReference>
<protein>
    <recommendedName>
        <fullName evidence="2">Fungal lipase-type domain-containing protein</fullName>
    </recommendedName>
</protein>
<dbReference type="AlphaFoldDB" id="A0A059AZQ5"/>
<organism evidence="3">
    <name type="scientific">Eucalyptus grandis</name>
    <name type="common">Flooded gum</name>
    <dbReference type="NCBI Taxonomy" id="71139"/>
    <lineage>
        <taxon>Eukaryota</taxon>
        <taxon>Viridiplantae</taxon>
        <taxon>Streptophyta</taxon>
        <taxon>Embryophyta</taxon>
        <taxon>Tracheophyta</taxon>
        <taxon>Spermatophyta</taxon>
        <taxon>Magnoliopsida</taxon>
        <taxon>eudicotyledons</taxon>
        <taxon>Gunneridae</taxon>
        <taxon>Pentapetalae</taxon>
        <taxon>rosids</taxon>
        <taxon>malvids</taxon>
        <taxon>Myrtales</taxon>
        <taxon>Myrtaceae</taxon>
        <taxon>Myrtoideae</taxon>
        <taxon>Eucalypteae</taxon>
        <taxon>Eucalyptus</taxon>
    </lineage>
</organism>
<evidence type="ECO:0000259" key="2">
    <source>
        <dbReference type="Pfam" id="PF01764"/>
    </source>
</evidence>
<dbReference type="ESTHER" id="eucgr-a0a059azq5">
    <property type="family name" value="Triacylglycerol-lipase-OBL1-like"/>
</dbReference>
<accession>A0A059AZQ5</accession>
<dbReference type="Pfam" id="PF01764">
    <property type="entry name" value="Lipase_3"/>
    <property type="match status" value="1"/>
</dbReference>
<name>A0A059AZQ5_EUCGR</name>